<evidence type="ECO:0000256" key="1">
    <source>
        <dbReference type="ARBA" id="ARBA00003202"/>
    </source>
</evidence>
<comment type="function">
    <text evidence="1">Directs RNA polymerase II nuclear import.</text>
</comment>
<feature type="compositionally biased region" description="Polar residues" evidence="10">
    <location>
        <begin position="45"/>
        <end position="54"/>
    </location>
</feature>
<feature type="compositionally biased region" description="Acidic residues" evidence="10">
    <location>
        <begin position="257"/>
        <end position="268"/>
    </location>
</feature>
<evidence type="ECO:0000256" key="4">
    <source>
        <dbReference type="ARBA" id="ARBA00010218"/>
    </source>
</evidence>
<dbReference type="OrthoDB" id="6255506at2759"/>
<evidence type="ECO:0000256" key="2">
    <source>
        <dbReference type="ARBA" id="ARBA00004123"/>
    </source>
</evidence>
<evidence type="ECO:0000256" key="10">
    <source>
        <dbReference type="SAM" id="MobiDB-lite"/>
    </source>
</evidence>
<sequence>MQRGAGTESPNVITILRVKRKRGQEPLEALIIHQQKKKWTKEHSASSTPQTPSEAPQLFALGETISESDFGDEAIRQALQDRLTRLSKHRDDDMEVEVTGTSPSGLKKIAQVLAPPPQAKFRVVAAKQQVKLTSSAGGGRRVGGIPQVLAAADLGRDRCSIKMFDAINEEEYAPQPQQQQRQPHGVRDPYAQVALGSAVDELVPMVRNHLSLEKVDPEYVYDFYYARQQAQGNALNAPTVGSVTWIDELDDLLADAEATDEDDEDSNAEDYYANDYPDDESGSEMDDYYYSEEELEAREDRDDAVDVGNMDGGMYQGDEYDYE</sequence>
<keyword evidence="7" id="KW-0963">Cytoplasm</keyword>
<organism evidence="12 13">
    <name type="scientific">Coemansia thaxteri</name>
    <dbReference type="NCBI Taxonomy" id="2663907"/>
    <lineage>
        <taxon>Eukaryota</taxon>
        <taxon>Fungi</taxon>
        <taxon>Fungi incertae sedis</taxon>
        <taxon>Zoopagomycota</taxon>
        <taxon>Kickxellomycotina</taxon>
        <taxon>Kickxellomycetes</taxon>
        <taxon>Kickxellales</taxon>
        <taxon>Kickxellaceae</taxon>
        <taxon>Coemansia</taxon>
    </lineage>
</organism>
<feature type="compositionally biased region" description="Acidic residues" evidence="10">
    <location>
        <begin position="276"/>
        <end position="305"/>
    </location>
</feature>
<comment type="subcellular location">
    <subcellularLocation>
        <location evidence="3">Cytoplasm</location>
    </subcellularLocation>
    <subcellularLocation>
        <location evidence="2">Nucleus</location>
    </subcellularLocation>
</comment>
<dbReference type="GO" id="GO:0005634">
    <property type="term" value="C:nucleus"/>
    <property type="evidence" value="ECO:0007669"/>
    <property type="project" value="UniProtKB-SubCell"/>
</dbReference>
<dbReference type="AlphaFoldDB" id="A0A9W8BA52"/>
<feature type="region of interest" description="Disordered" evidence="10">
    <location>
        <begin position="35"/>
        <end position="59"/>
    </location>
</feature>
<comment type="similarity">
    <text evidence="4">Belongs to the IWR1/SLC7A6OS family.</text>
</comment>
<proteinExistence type="inferred from homology"/>
<evidence type="ECO:0000313" key="13">
    <source>
        <dbReference type="Proteomes" id="UP001150907"/>
    </source>
</evidence>
<evidence type="ECO:0000256" key="6">
    <source>
        <dbReference type="ARBA" id="ARBA00022448"/>
    </source>
</evidence>
<evidence type="ECO:0000313" key="12">
    <source>
        <dbReference type="EMBL" id="KAJ1999800.1"/>
    </source>
</evidence>
<gene>
    <name evidence="12" type="ORF">H4R26_004909</name>
</gene>
<feature type="region of interest" description="Disordered" evidence="10">
    <location>
        <begin position="257"/>
        <end position="323"/>
    </location>
</feature>
<reference evidence="12" key="1">
    <citation type="submission" date="2022-07" db="EMBL/GenBank/DDBJ databases">
        <title>Phylogenomic reconstructions and comparative analyses of Kickxellomycotina fungi.</title>
        <authorList>
            <person name="Reynolds N.K."/>
            <person name="Stajich J.E."/>
            <person name="Barry K."/>
            <person name="Grigoriev I.V."/>
            <person name="Crous P."/>
            <person name="Smith M.E."/>
        </authorList>
    </citation>
    <scope>NUCLEOTIDE SEQUENCE</scope>
    <source>
        <strain evidence="12">IMI 214461</strain>
    </source>
</reference>
<dbReference type="Proteomes" id="UP001150907">
    <property type="component" value="Unassembled WGS sequence"/>
</dbReference>
<dbReference type="InterPro" id="IPR013883">
    <property type="entry name" value="TF_Iwr1_dom"/>
</dbReference>
<feature type="domain" description="Transcription factor Iwr1" evidence="11">
    <location>
        <begin position="218"/>
        <end position="280"/>
    </location>
</feature>
<dbReference type="InterPro" id="IPR040218">
    <property type="entry name" value="SLC7A6OS"/>
</dbReference>
<evidence type="ECO:0000256" key="9">
    <source>
        <dbReference type="ARBA" id="ARBA00023242"/>
    </source>
</evidence>
<name>A0A9W8BA52_9FUNG</name>
<evidence type="ECO:0000256" key="3">
    <source>
        <dbReference type="ARBA" id="ARBA00004496"/>
    </source>
</evidence>
<evidence type="ECO:0000256" key="8">
    <source>
        <dbReference type="ARBA" id="ARBA00022927"/>
    </source>
</evidence>
<keyword evidence="8" id="KW-0653">Protein transport</keyword>
<keyword evidence="9" id="KW-0539">Nucleus</keyword>
<evidence type="ECO:0000256" key="7">
    <source>
        <dbReference type="ARBA" id="ARBA00022490"/>
    </source>
</evidence>
<evidence type="ECO:0000259" key="11">
    <source>
        <dbReference type="Pfam" id="PF08574"/>
    </source>
</evidence>
<accession>A0A9W8BA52</accession>
<evidence type="ECO:0000256" key="5">
    <source>
        <dbReference type="ARBA" id="ARBA00017036"/>
    </source>
</evidence>
<dbReference type="GO" id="GO:0005737">
    <property type="term" value="C:cytoplasm"/>
    <property type="evidence" value="ECO:0007669"/>
    <property type="project" value="UniProtKB-SubCell"/>
</dbReference>
<dbReference type="EMBL" id="JANBQF010000639">
    <property type="protein sequence ID" value="KAJ1999800.1"/>
    <property type="molecule type" value="Genomic_DNA"/>
</dbReference>
<dbReference type="PANTHER" id="PTHR31196:SF2">
    <property type="entry name" value="RNA POLYMERASE II NUCLEAR LOCALIZATION PROTEIN SLC7A6OS-RELATED"/>
    <property type="match status" value="1"/>
</dbReference>
<dbReference type="GO" id="GO:0015031">
    <property type="term" value="P:protein transport"/>
    <property type="evidence" value="ECO:0007669"/>
    <property type="project" value="UniProtKB-KW"/>
</dbReference>
<keyword evidence="6" id="KW-0813">Transport</keyword>
<dbReference type="Pfam" id="PF08574">
    <property type="entry name" value="Iwr1"/>
    <property type="match status" value="1"/>
</dbReference>
<dbReference type="PANTHER" id="PTHR31196">
    <property type="entry name" value="RNA POLYMERASE II NUCLEAR LOCALIZATION PROTEIN SLC7A6OS-RELATED"/>
    <property type="match status" value="1"/>
</dbReference>
<keyword evidence="13" id="KW-1185">Reference proteome</keyword>
<protein>
    <recommendedName>
        <fullName evidence="5">Probable RNA polymerase II nuclear localization protein SLC7A6OS</fullName>
    </recommendedName>
</protein>
<comment type="caution">
    <text evidence="12">The sequence shown here is derived from an EMBL/GenBank/DDBJ whole genome shotgun (WGS) entry which is preliminary data.</text>
</comment>